<dbReference type="Gene3D" id="3.10.450.40">
    <property type="match status" value="1"/>
</dbReference>
<proteinExistence type="inferred from homology"/>
<evidence type="ECO:0000259" key="9">
    <source>
        <dbReference type="Pfam" id="PF02727"/>
    </source>
</evidence>
<comment type="PTM">
    <text evidence="7">Topaquinone (TPQ) is generated by copper-dependent autoxidation of a specific tyrosyl residue.</text>
</comment>
<evidence type="ECO:0000256" key="8">
    <source>
        <dbReference type="SAM" id="SignalP"/>
    </source>
</evidence>
<dbReference type="InterPro" id="IPR016182">
    <property type="entry name" value="Cu_amine_oxidase_N-reg"/>
</dbReference>
<dbReference type="AlphaFoldDB" id="A0AAV6WGE2"/>
<dbReference type="FunFam" id="3.10.450.40:FF:000012">
    <property type="entry name" value="Amine oxidase"/>
    <property type="match status" value="1"/>
</dbReference>
<evidence type="ECO:0000256" key="3">
    <source>
        <dbReference type="ARBA" id="ARBA00022772"/>
    </source>
</evidence>
<accession>A0AAV6WGE2</accession>
<evidence type="ECO:0000256" key="5">
    <source>
        <dbReference type="ARBA" id="ARBA00023008"/>
    </source>
</evidence>
<keyword evidence="8" id="KW-0732">Signal</keyword>
<keyword evidence="11" id="KW-1185">Reference proteome</keyword>
<feature type="domain" description="Copper amine oxidase N2-terminal" evidence="9">
    <location>
        <begin position="28"/>
        <end position="111"/>
    </location>
</feature>
<dbReference type="Proteomes" id="UP000826271">
    <property type="component" value="Unassembled WGS sequence"/>
</dbReference>
<evidence type="ECO:0000313" key="11">
    <source>
        <dbReference type="Proteomes" id="UP000826271"/>
    </source>
</evidence>
<comment type="cofactor">
    <cofactor evidence="7">
        <name>Cu cation</name>
        <dbReference type="ChEBI" id="CHEBI:23378"/>
    </cofactor>
    <text evidence="7">Contains 1 topaquinone per subunit.</text>
</comment>
<reference evidence="10" key="1">
    <citation type="submission" date="2019-10" db="EMBL/GenBank/DDBJ databases">
        <authorList>
            <person name="Zhang R."/>
            <person name="Pan Y."/>
            <person name="Wang J."/>
            <person name="Ma R."/>
            <person name="Yu S."/>
        </authorList>
    </citation>
    <scope>NUCLEOTIDE SEQUENCE</scope>
    <source>
        <strain evidence="10">LA-IB0</strain>
        <tissue evidence="10">Leaf</tissue>
    </source>
</reference>
<evidence type="ECO:0000313" key="10">
    <source>
        <dbReference type="EMBL" id="KAG8370196.1"/>
    </source>
</evidence>
<evidence type="ECO:0000256" key="2">
    <source>
        <dbReference type="ARBA" id="ARBA00022723"/>
    </source>
</evidence>
<dbReference type="GO" id="GO:0008131">
    <property type="term" value="F:primary methylamine oxidase activity"/>
    <property type="evidence" value="ECO:0007669"/>
    <property type="project" value="InterPro"/>
</dbReference>
<sequence>MHPILAPSVVPFFLTFHIFTLSGTHGFHPLDPLSPFELTQVQTLIKNSYQNVTFHYVGLDEPDKPKVLSWLSQNQPKDFLHNRVAFVMALIDSESHEITVDLSNNSILSDKVYKGNGYPMLNGEEQIASIGLPLKYAPFMASIITREYKLQSMSTILPKNPASMHLPGRLYADQAHRDDNLAKWTSAEASQFLEHNPVPKVKSPIPVKWINCSA</sequence>
<dbReference type="GO" id="GO:0005507">
    <property type="term" value="F:copper ion binding"/>
    <property type="evidence" value="ECO:0007669"/>
    <property type="project" value="InterPro"/>
</dbReference>
<dbReference type="EMBL" id="WHWC01000014">
    <property type="protein sequence ID" value="KAG8370196.1"/>
    <property type="molecule type" value="Genomic_DNA"/>
</dbReference>
<protein>
    <recommendedName>
        <fullName evidence="7">Amine oxidase</fullName>
        <ecNumber evidence="7">1.4.3.-</ecNumber>
    </recommendedName>
</protein>
<gene>
    <name evidence="10" type="ORF">BUALT_Bualt14G0092000</name>
</gene>
<dbReference type="PANTHER" id="PTHR10638:SF71">
    <property type="entry name" value="AMINE OXIDASE"/>
    <property type="match status" value="1"/>
</dbReference>
<dbReference type="GO" id="GO:0048038">
    <property type="term" value="F:quinone binding"/>
    <property type="evidence" value="ECO:0007669"/>
    <property type="project" value="InterPro"/>
</dbReference>
<keyword evidence="5 7" id="KW-0186">Copper</keyword>
<evidence type="ECO:0000256" key="6">
    <source>
        <dbReference type="ARBA" id="ARBA00023157"/>
    </source>
</evidence>
<organism evidence="10 11">
    <name type="scientific">Buddleja alternifolia</name>
    <dbReference type="NCBI Taxonomy" id="168488"/>
    <lineage>
        <taxon>Eukaryota</taxon>
        <taxon>Viridiplantae</taxon>
        <taxon>Streptophyta</taxon>
        <taxon>Embryophyta</taxon>
        <taxon>Tracheophyta</taxon>
        <taxon>Spermatophyta</taxon>
        <taxon>Magnoliopsida</taxon>
        <taxon>eudicotyledons</taxon>
        <taxon>Gunneridae</taxon>
        <taxon>Pentapetalae</taxon>
        <taxon>asterids</taxon>
        <taxon>lamiids</taxon>
        <taxon>Lamiales</taxon>
        <taxon>Scrophulariaceae</taxon>
        <taxon>Buddlejeae</taxon>
        <taxon>Buddleja</taxon>
    </lineage>
</organism>
<dbReference type="InterPro" id="IPR015800">
    <property type="entry name" value="Cu_amine_oxidase_N2"/>
</dbReference>
<dbReference type="InterPro" id="IPR000269">
    <property type="entry name" value="Cu_amine_oxidase"/>
</dbReference>
<feature type="signal peptide" evidence="8">
    <location>
        <begin position="1"/>
        <end position="26"/>
    </location>
</feature>
<feature type="chain" id="PRO_5043764749" description="Amine oxidase" evidence="8">
    <location>
        <begin position="27"/>
        <end position="214"/>
    </location>
</feature>
<dbReference type="SUPFAM" id="SSF54416">
    <property type="entry name" value="Amine oxidase N-terminal region"/>
    <property type="match status" value="1"/>
</dbReference>
<keyword evidence="2 7" id="KW-0479">Metal-binding</keyword>
<comment type="caution">
    <text evidence="10">The sequence shown here is derived from an EMBL/GenBank/DDBJ whole genome shotgun (WGS) entry which is preliminary data.</text>
</comment>
<dbReference type="EC" id="1.4.3.-" evidence="7"/>
<dbReference type="Pfam" id="PF02727">
    <property type="entry name" value="Cu_amine_oxidN2"/>
    <property type="match status" value="1"/>
</dbReference>
<evidence type="ECO:0000256" key="1">
    <source>
        <dbReference type="ARBA" id="ARBA00007983"/>
    </source>
</evidence>
<keyword evidence="4 7" id="KW-0560">Oxidoreductase</keyword>
<dbReference type="GO" id="GO:0009308">
    <property type="term" value="P:amine metabolic process"/>
    <property type="evidence" value="ECO:0007669"/>
    <property type="project" value="UniProtKB-UniRule"/>
</dbReference>
<comment type="similarity">
    <text evidence="1 7">Belongs to the copper/topaquinone oxidase family.</text>
</comment>
<keyword evidence="6" id="KW-1015">Disulfide bond</keyword>
<name>A0AAV6WGE2_9LAMI</name>
<evidence type="ECO:0000256" key="4">
    <source>
        <dbReference type="ARBA" id="ARBA00023002"/>
    </source>
</evidence>
<evidence type="ECO:0000256" key="7">
    <source>
        <dbReference type="RuleBase" id="RU000672"/>
    </source>
</evidence>
<dbReference type="PANTHER" id="PTHR10638">
    <property type="entry name" value="COPPER AMINE OXIDASE"/>
    <property type="match status" value="1"/>
</dbReference>
<keyword evidence="3 7" id="KW-0801">TPQ</keyword>